<dbReference type="InterPro" id="IPR013534">
    <property type="entry name" value="Starch_synth_cat_dom"/>
</dbReference>
<organism evidence="11 12">
    <name type="scientific">Sphingobium psychrophilum</name>
    <dbReference type="NCBI Taxonomy" id="2728834"/>
    <lineage>
        <taxon>Bacteria</taxon>
        <taxon>Pseudomonadati</taxon>
        <taxon>Pseudomonadota</taxon>
        <taxon>Alphaproteobacteria</taxon>
        <taxon>Sphingomonadales</taxon>
        <taxon>Sphingomonadaceae</taxon>
        <taxon>Sphingobium</taxon>
    </lineage>
</organism>
<comment type="caution">
    <text evidence="11">The sequence shown here is derived from an EMBL/GenBank/DDBJ whole genome shotgun (WGS) entry which is preliminary data.</text>
</comment>
<dbReference type="HAMAP" id="MF_00484">
    <property type="entry name" value="Glycogen_synth"/>
    <property type="match status" value="1"/>
</dbReference>
<evidence type="ECO:0000313" key="11">
    <source>
        <dbReference type="EMBL" id="NML10771.1"/>
    </source>
</evidence>
<name>A0A7X9WVN5_9SPHN</name>
<dbReference type="AlphaFoldDB" id="A0A7X9WVN5"/>
<feature type="domain" description="Glycosyl transferase family 1" evidence="9">
    <location>
        <begin position="290"/>
        <end position="442"/>
    </location>
</feature>
<accession>A0A7X9WVN5</accession>
<gene>
    <name evidence="8 11" type="primary">glgA</name>
    <name evidence="11" type="ORF">HHL08_11560</name>
</gene>
<dbReference type="GO" id="GO:0005978">
    <property type="term" value="P:glycogen biosynthetic process"/>
    <property type="evidence" value="ECO:0007669"/>
    <property type="project" value="UniProtKB-UniRule"/>
</dbReference>
<dbReference type="Pfam" id="PF08323">
    <property type="entry name" value="Glyco_transf_5"/>
    <property type="match status" value="1"/>
</dbReference>
<dbReference type="SUPFAM" id="SSF53756">
    <property type="entry name" value="UDP-Glycosyltransferase/glycogen phosphorylase"/>
    <property type="match status" value="1"/>
</dbReference>
<keyword evidence="5 8" id="KW-0328">Glycosyltransferase</keyword>
<keyword evidence="7 8" id="KW-0320">Glycogen biosynthesis</keyword>
<dbReference type="InterPro" id="IPR011835">
    <property type="entry name" value="GS/SS"/>
</dbReference>
<dbReference type="CDD" id="cd03791">
    <property type="entry name" value="GT5_Glycogen_synthase_DULL1-like"/>
    <property type="match status" value="1"/>
</dbReference>
<dbReference type="NCBIfam" id="TIGR02095">
    <property type="entry name" value="glgA"/>
    <property type="match status" value="1"/>
</dbReference>
<evidence type="ECO:0000256" key="3">
    <source>
        <dbReference type="ARBA" id="ARBA00004964"/>
    </source>
</evidence>
<evidence type="ECO:0000259" key="10">
    <source>
        <dbReference type="Pfam" id="PF08323"/>
    </source>
</evidence>
<comment type="similarity">
    <text evidence="4 8">Belongs to the glycosyltransferase 1 family. Bacterial/plant glycogen synthase subfamily.</text>
</comment>
<proteinExistence type="inferred from homology"/>
<comment type="pathway">
    <text evidence="3 8">Glycan biosynthesis; glycogen biosynthesis.</text>
</comment>
<dbReference type="RefSeq" id="WP_169573472.1">
    <property type="nucleotide sequence ID" value="NZ_JABBFV010000007.1"/>
</dbReference>
<dbReference type="GO" id="GO:0004373">
    <property type="term" value="F:alpha-1,4-glucan glucosyltransferase (UDP-glucose donor) activity"/>
    <property type="evidence" value="ECO:0007669"/>
    <property type="project" value="InterPro"/>
</dbReference>
<dbReference type="UniPathway" id="UPA00164"/>
<dbReference type="EMBL" id="JABBFV010000007">
    <property type="protein sequence ID" value="NML10771.1"/>
    <property type="molecule type" value="Genomic_DNA"/>
</dbReference>
<dbReference type="PANTHER" id="PTHR45825">
    <property type="entry name" value="GRANULE-BOUND STARCH SYNTHASE 1, CHLOROPLASTIC/AMYLOPLASTIC"/>
    <property type="match status" value="1"/>
</dbReference>
<dbReference type="InterPro" id="IPR001296">
    <property type="entry name" value="Glyco_trans_1"/>
</dbReference>
<reference evidence="11 12" key="1">
    <citation type="submission" date="2020-04" db="EMBL/GenBank/DDBJ databases">
        <title>Sphingobium sp. AR-3-1 isolated from Arctic soil.</title>
        <authorList>
            <person name="Dahal R.H."/>
            <person name="Chaudhary D.K."/>
        </authorList>
    </citation>
    <scope>NUCLEOTIDE SEQUENCE [LARGE SCALE GENOMIC DNA]</scope>
    <source>
        <strain evidence="11 12">AR-3-1</strain>
    </source>
</reference>
<evidence type="ECO:0000256" key="1">
    <source>
        <dbReference type="ARBA" id="ARBA00001478"/>
    </source>
</evidence>
<evidence type="ECO:0000256" key="6">
    <source>
        <dbReference type="ARBA" id="ARBA00022679"/>
    </source>
</evidence>
<sequence length="482" mass="50905">MTIKLLSVASEIYPLIKTGGLADVAGALPGALARQGVQVRTLIPGYPAVIARLGKAKAVRRYDDLFGASASVLAAQVDGLDLLVLDAPDFFAREGGPYGDHGGNDWNDNWRRFAALSRAGADIAADGVKGWRPDIVHVHDWQAAMTAAYMRFGPAAHVPKVVTIHNLAFQGRYSAGIFPDLGLPPEAWGVDGVEYYGGTGYLKAGLVSADAITTVSPSYAQEIRSAVHGMGLDGLINGRVDRLHGILNGVDTDIWNPATDGLIAKPYSARALGGRAANRRALERRFGLDHDGAPICIIVSRLTWQKGMDMMIDAAEHLVALGGKLAVLGSGDHPLEGALLGAADRHRGRIGVQIGYDEPLSHLMQAGGDAILIPSRFEPCGLTQLYALRYGCVPVVARVGGLADTVIDANEAAVGAGAATGIVFTPSDPLALHGAINRLVDLYGDKVAWQAMQRAGMRADFSWPHSAAKYADLYRSLIAEAA</sequence>
<evidence type="ECO:0000256" key="2">
    <source>
        <dbReference type="ARBA" id="ARBA00002764"/>
    </source>
</evidence>
<dbReference type="Pfam" id="PF00534">
    <property type="entry name" value="Glycos_transf_1"/>
    <property type="match status" value="1"/>
</dbReference>
<feature type="domain" description="Starch synthase catalytic" evidence="10">
    <location>
        <begin position="4"/>
        <end position="237"/>
    </location>
</feature>
<evidence type="ECO:0000259" key="9">
    <source>
        <dbReference type="Pfam" id="PF00534"/>
    </source>
</evidence>
<evidence type="ECO:0000256" key="4">
    <source>
        <dbReference type="ARBA" id="ARBA00010281"/>
    </source>
</evidence>
<dbReference type="NCBIfam" id="NF001899">
    <property type="entry name" value="PRK00654.1-2"/>
    <property type="match status" value="1"/>
</dbReference>
<keyword evidence="6 8" id="KW-0808">Transferase</keyword>
<comment type="function">
    <text evidence="2 8">Synthesizes alpha-1,4-glucan chains using ADP-glucose.</text>
</comment>
<dbReference type="Proteomes" id="UP000519023">
    <property type="component" value="Unassembled WGS sequence"/>
</dbReference>
<dbReference type="Gene3D" id="3.40.50.2000">
    <property type="entry name" value="Glycogen Phosphorylase B"/>
    <property type="match status" value="2"/>
</dbReference>
<feature type="binding site" evidence="8">
    <location>
        <position position="17"/>
    </location>
    <ligand>
        <name>ADP-alpha-D-glucose</name>
        <dbReference type="ChEBI" id="CHEBI:57498"/>
    </ligand>
</feature>
<evidence type="ECO:0000256" key="5">
    <source>
        <dbReference type="ARBA" id="ARBA00022676"/>
    </source>
</evidence>
<protein>
    <recommendedName>
        <fullName evidence="8">Glycogen synthase</fullName>
        <ecNumber evidence="8">2.4.1.21</ecNumber>
    </recommendedName>
    <alternativeName>
        <fullName evidence="8">Starch [bacterial glycogen] synthase</fullName>
    </alternativeName>
</protein>
<evidence type="ECO:0000256" key="7">
    <source>
        <dbReference type="ARBA" id="ARBA00023056"/>
    </source>
</evidence>
<dbReference type="EC" id="2.4.1.21" evidence="8"/>
<keyword evidence="12" id="KW-1185">Reference proteome</keyword>
<dbReference type="PANTHER" id="PTHR45825:SF11">
    <property type="entry name" value="ALPHA AMYLASE DOMAIN-CONTAINING PROTEIN"/>
    <property type="match status" value="1"/>
</dbReference>
<comment type="catalytic activity">
    <reaction evidence="1 8">
        <text>[(1-&gt;4)-alpha-D-glucosyl](n) + ADP-alpha-D-glucose = [(1-&gt;4)-alpha-D-glucosyl](n+1) + ADP + H(+)</text>
        <dbReference type="Rhea" id="RHEA:18189"/>
        <dbReference type="Rhea" id="RHEA-COMP:9584"/>
        <dbReference type="Rhea" id="RHEA-COMP:9587"/>
        <dbReference type="ChEBI" id="CHEBI:15378"/>
        <dbReference type="ChEBI" id="CHEBI:15444"/>
        <dbReference type="ChEBI" id="CHEBI:57498"/>
        <dbReference type="ChEBI" id="CHEBI:456216"/>
        <dbReference type="EC" id="2.4.1.21"/>
    </reaction>
</comment>
<dbReference type="GO" id="GO:0009011">
    <property type="term" value="F:alpha-1,4-glucan glucosyltransferase (ADP-glucose donor) activity"/>
    <property type="evidence" value="ECO:0007669"/>
    <property type="project" value="UniProtKB-UniRule"/>
</dbReference>
<evidence type="ECO:0000256" key="8">
    <source>
        <dbReference type="HAMAP-Rule" id="MF_00484"/>
    </source>
</evidence>
<dbReference type="GO" id="GO:0005829">
    <property type="term" value="C:cytosol"/>
    <property type="evidence" value="ECO:0007669"/>
    <property type="project" value="TreeGrafter"/>
</dbReference>
<evidence type="ECO:0000313" key="12">
    <source>
        <dbReference type="Proteomes" id="UP000519023"/>
    </source>
</evidence>